<dbReference type="Pfam" id="PF05215">
    <property type="entry name" value="Spiralin"/>
    <property type="match status" value="12"/>
</dbReference>
<sequence length="1360" mass="148962">MKKLLGLLSTFVIGVGSVATVAACGIRIEEVIRQTDISNIVLAPVKINPNLEVLKAKIQKKIEEKIPGTKLGVDYTIDGSLQQTGFIRINATISSKLIKGYFPIMVTDNAQKNIAMIGITNLKIGDSKADVYAKIHEQIQLLYPDAELNQDYQIAGLEQLLQNDQIAFAGAVHVTGISDYLSGGFVLSIYKSNSTTTPLGAQSPQPGKITNISTISMIDVKVGDTQASVLDKIHQKIREFYPPATITKDYQIAGLDQLVVDGKVAFAGRINIKTTGKYLTGGFVLVIRQLDSTTQPLGDNPAAPTKLTDISSLSFSDIKIGLSKNEVLQKVFGKIQQLHGQAKLDQDYQIVGLDQLVRDEKIAFAGIVHLLGIGDYLTGGVVIRIYKNNSTTDPIPPHPNPPSKLTDISQIQINDVKVNESKISVLSKIQKQISEFYPQAQINQDYQVHGLDDLVQEDKIAFAGSIHIKASGNVLTGGFVLTIRQGNSTTKPLTNQTNPPGKAPIISDVTIGDIKIGDSQDQVEAKILEKLQALYPDAKLNQDYQIQGLEQLMKDGQIAFSGTIHVVGIGDHLTGGMEITIDKLSSTSKPLGLNPTLPMKWNDISNIQIYDVKVNDTKLSVLAKIQKQIAAIFTKAKINQDYQLDGLDQLIEGDKIAFAGNVHIKAFGNDLTGGFILFIRQTDSITKPLAGQTNPPGKMPIVSDVTINDIKIGDTKAQVDAKILQKLQTLYPHAKLNQDYQIQGLEQLMKDDRIVFTGTIHVVGIGDHLTGGMEITIDKLSSTSKPLGLNPTPPTKLINISNIKIHDVKVSDVKQTVLNKIDHKISEFYPQARINRDYKIEGLDDLVQEDKIAFAGIVHIKALGKHLTGGFVLAIHQTGSTTEVLTPNSAQIGKLISIDQIEIKDIKIGNLLVDVKAKIAAKIQTLYPDAQLNQDYQIESLEALIQGDQIAWAGQINVHAIGNHLTGGVAISINKTGSTTNPITPNTPKPGRLTNISDIKLADVYFGDAVDRVLAKIQNQISQIYENATLDKDYQIDGLNELVRNGKINDYGNINIKAIGDNLTGGFALWILQSGAITEPLGSHNALPTRLKTISQIVIDDINKNTSMEVIRQKVQAKIAEIVPGTQLDVDYNIVVDSDQTISVFALLQSRLIKDAFEIKIKKSVVEADLNIEVYLGDTVTIMEIKIEKILEERFKIPATLQSYRVPWHEVYDLMDLKEYKFNKTGIIHVKGIDERLPKEFTVTVVANPNPPKQPPGKPPGKPIVTNPDAKPEPIETLRYDLQYMLDQISVYPSFPLVNQLWTRLRADPAYDGINARVEDKVSDRGKAVVFESTDGRYTGKLTLYWKGRVVTSDPTPGGG</sequence>
<dbReference type="PROSITE" id="PS51257">
    <property type="entry name" value="PROKAR_LIPOPROTEIN"/>
    <property type="match status" value="1"/>
</dbReference>
<evidence type="ECO:0000256" key="1">
    <source>
        <dbReference type="SAM" id="MobiDB-lite"/>
    </source>
</evidence>
<protein>
    <submittedName>
        <fullName evidence="2">Uncharacterized protein</fullName>
    </submittedName>
</protein>
<keyword evidence="3" id="KW-1185">Reference proteome</keyword>
<dbReference type="InterPro" id="IPR007880">
    <property type="entry name" value="Spiralin"/>
</dbReference>
<organism evidence="2 3">
    <name type="scientific">Williamsoniiplasma lucivorax</name>
    <dbReference type="NCBI Taxonomy" id="209274"/>
    <lineage>
        <taxon>Bacteria</taxon>
        <taxon>Bacillati</taxon>
        <taxon>Mycoplasmatota</taxon>
        <taxon>Mollicutes</taxon>
        <taxon>Entomoplasmatales</taxon>
        <taxon>Williamsoniiplasma</taxon>
    </lineage>
</organism>
<evidence type="ECO:0000313" key="3">
    <source>
        <dbReference type="Proteomes" id="UP000237865"/>
    </source>
</evidence>
<dbReference type="STRING" id="1399797.GCA_000518285_01183"/>
<dbReference type="Proteomes" id="UP000237865">
    <property type="component" value="Unassembled WGS sequence"/>
</dbReference>
<gene>
    <name evidence="2" type="ORF">ELUCI_v1c06770</name>
</gene>
<evidence type="ECO:0000313" key="2">
    <source>
        <dbReference type="EMBL" id="PPE05141.1"/>
    </source>
</evidence>
<proteinExistence type="predicted"/>
<feature type="compositionally biased region" description="Pro residues" evidence="1">
    <location>
        <begin position="1249"/>
        <end position="1262"/>
    </location>
</feature>
<dbReference type="RefSeq" id="WP_028126713.1">
    <property type="nucleotide sequence ID" value="NZ_PHNE01000004.1"/>
</dbReference>
<dbReference type="GO" id="GO:0016020">
    <property type="term" value="C:membrane"/>
    <property type="evidence" value="ECO:0007669"/>
    <property type="project" value="InterPro"/>
</dbReference>
<feature type="region of interest" description="Disordered" evidence="1">
    <location>
        <begin position="1248"/>
        <end position="1270"/>
    </location>
</feature>
<accession>A0A2S5RCS8</accession>
<comment type="caution">
    <text evidence="2">The sequence shown here is derived from an EMBL/GenBank/DDBJ whole genome shotgun (WGS) entry which is preliminary data.</text>
</comment>
<name>A0A2S5RCS8_9MOLU</name>
<dbReference type="EMBL" id="PHNE01000004">
    <property type="protein sequence ID" value="PPE05141.1"/>
    <property type="molecule type" value="Genomic_DNA"/>
</dbReference>
<reference evidence="2 3" key="1">
    <citation type="submission" date="2017-11" db="EMBL/GenBank/DDBJ databases">
        <title>Genome sequence of Entomoplasma lucivorax PIPN-2 (ATCC 49196).</title>
        <authorList>
            <person name="Lo W.-S."/>
            <person name="Gasparich G.E."/>
            <person name="Kuo C.-H."/>
        </authorList>
    </citation>
    <scope>NUCLEOTIDE SEQUENCE [LARGE SCALE GENOMIC DNA]</scope>
    <source>
        <strain evidence="2 3">PIPN-2</strain>
    </source>
</reference>